<feature type="transmembrane region" description="Helical" evidence="2">
    <location>
        <begin position="47"/>
        <end position="64"/>
    </location>
</feature>
<accession>A0ABQ9YQK5</accession>
<gene>
    <name evidence="3" type="ORF">OUZ56_004696</name>
</gene>
<dbReference type="Proteomes" id="UP001234178">
    <property type="component" value="Unassembled WGS sequence"/>
</dbReference>
<keyword evidence="2" id="KW-0812">Transmembrane</keyword>
<keyword evidence="2" id="KW-0472">Membrane</keyword>
<evidence type="ECO:0008006" key="5">
    <source>
        <dbReference type="Google" id="ProtNLM"/>
    </source>
</evidence>
<feature type="region of interest" description="Disordered" evidence="1">
    <location>
        <begin position="1"/>
        <end position="23"/>
    </location>
</feature>
<dbReference type="EMBL" id="JAOYFB010000001">
    <property type="protein sequence ID" value="KAK4002902.1"/>
    <property type="molecule type" value="Genomic_DNA"/>
</dbReference>
<evidence type="ECO:0000256" key="1">
    <source>
        <dbReference type="SAM" id="MobiDB-lite"/>
    </source>
</evidence>
<evidence type="ECO:0000313" key="3">
    <source>
        <dbReference type="EMBL" id="KAK4002902.1"/>
    </source>
</evidence>
<sequence>MERGENDFEMHRHSSEMDDMESGQSLALSSDFIVTPFQKKRGKRIESLALSFFLFFSIHFLLILPCTVTPAHLKEWVAFTQKLPHTHTQTSINSRPYQQIPVQFLTDL</sequence>
<keyword evidence="4" id="KW-1185">Reference proteome</keyword>
<evidence type="ECO:0000313" key="4">
    <source>
        <dbReference type="Proteomes" id="UP001234178"/>
    </source>
</evidence>
<comment type="caution">
    <text evidence="3">The sequence shown here is derived from an EMBL/GenBank/DDBJ whole genome shotgun (WGS) entry which is preliminary data.</text>
</comment>
<name>A0ABQ9YQK5_9CRUS</name>
<proteinExistence type="predicted"/>
<reference evidence="3 4" key="1">
    <citation type="journal article" date="2023" name="Nucleic Acids Res.">
        <title>The hologenome of Daphnia magna reveals possible DNA methylation and microbiome-mediated evolution of the host genome.</title>
        <authorList>
            <person name="Chaturvedi A."/>
            <person name="Li X."/>
            <person name="Dhandapani V."/>
            <person name="Marshall H."/>
            <person name="Kissane S."/>
            <person name="Cuenca-Cambronero M."/>
            <person name="Asole G."/>
            <person name="Calvet F."/>
            <person name="Ruiz-Romero M."/>
            <person name="Marangio P."/>
            <person name="Guigo R."/>
            <person name="Rago D."/>
            <person name="Mirbahai L."/>
            <person name="Eastwood N."/>
            <person name="Colbourne J.K."/>
            <person name="Zhou J."/>
            <person name="Mallon E."/>
            <person name="Orsini L."/>
        </authorList>
    </citation>
    <scope>NUCLEOTIDE SEQUENCE [LARGE SCALE GENOMIC DNA]</scope>
    <source>
        <strain evidence="3">LRV0_1</strain>
    </source>
</reference>
<organism evidence="3 4">
    <name type="scientific">Daphnia magna</name>
    <dbReference type="NCBI Taxonomy" id="35525"/>
    <lineage>
        <taxon>Eukaryota</taxon>
        <taxon>Metazoa</taxon>
        <taxon>Ecdysozoa</taxon>
        <taxon>Arthropoda</taxon>
        <taxon>Crustacea</taxon>
        <taxon>Branchiopoda</taxon>
        <taxon>Diplostraca</taxon>
        <taxon>Cladocera</taxon>
        <taxon>Anomopoda</taxon>
        <taxon>Daphniidae</taxon>
        <taxon>Daphnia</taxon>
    </lineage>
</organism>
<keyword evidence="2" id="KW-1133">Transmembrane helix</keyword>
<protein>
    <recommendedName>
        <fullName evidence="5">Transmembrane protein</fullName>
    </recommendedName>
</protein>
<feature type="compositionally biased region" description="Basic and acidic residues" evidence="1">
    <location>
        <begin position="1"/>
        <end position="16"/>
    </location>
</feature>
<evidence type="ECO:0000256" key="2">
    <source>
        <dbReference type="SAM" id="Phobius"/>
    </source>
</evidence>